<accession>A0A951UU28</accession>
<evidence type="ECO:0000313" key="1">
    <source>
        <dbReference type="EMBL" id="MBW4670333.1"/>
    </source>
</evidence>
<sequence>MLIKEIFAADITRNIAPVVYFHEQDPAKVREEVSEYIITGGYPESDPRHKRVQAGIHEQFVKLLKALAEELQKRNGAELPSSWISGFYGSGKSSFAKLLGLALDNLILPDGRLLADVLLARDDSPKNQEFHKAWQRVRSLIDPIAVVFDIGAVARDDEHIHSAVRRQIQSRLGYCTISNYVADHELKLELDGKWNEFLSCAEQTLGESWDIAKNDQLAEEAFSEVMYAMNPNRYNEPMSWLDSRAGAQTGIGTSVEETTRAIIEMLRIRAAGKTLFVVIDEVSQYVHQNDSRMLKLQSFVSDLGQKLKGKVWLLATGQQKLEDSADESSIGKLKDRFPPKLRVHLAPTNIRDVVHKRLLKKTPSREVELRSLFQKHRSELKLYGYKCDAITEEDFVEVYPMLPSYVDLLMQITSNLRTRSTRVKGDDHAIRGLLQLLGELFREQKLGEQEVGALVTINAIYEVQQSALDADVQTTLARLFCHEEVINDDMAIRVAKAVALLELIQEQEPTTATLVSQCLYSHLGMGNQESNIFPALEKLRNLGLLSYSDKLGYKIQSSAGQEWQRDRDNYSVTQDAISEIIAEKLKTLLGTVKRPDYKNKSFPWAAYYSDGRQRNEERLQVPNDPAVLNIDFRYLSNQGERNSTTWVQTSSGNNFQNRLIWVVGKDGSLAAQVRDLERSRHIIKKYDARKQSLNRDKQRLLFEEQSRCDKLETDVEAAISQAFMDGEIFFRGRQIDKIQHGNSFASVLERVGESILPEIYSKYVDVAVTPGELAQLLEPNLSGPSHKFMDKVLGILELDSGKYIPTCSGEVPSRIARYIDDYNGVSGTALLNHFGAAPYGHPTDVVKACLLGLLRGAKLRIRPESGDEITSVRDPGTKDLFTKDRDFKRADLLPPNQTNISAQDKVKICKFFQEALSIELDRENDAIADAIFNYFPAVSKRLQEIERRYNKLPQRLDIPLVLQKLRDALEKSMRSRQVEETVINVKKNLDVLRDGIQQLGIIETDLNDTAVAAVKRAIDIQENQVAQLTEIEDVTEIAVAVKALKEQLKLERPWRDISSLEPHLQAIEKYYQTVRLRLITRHEQQTEEIQGRLKQRPGYMKLNEKQSEYVFRPIQQASCDTTADAVYPSLLKLKDTAAIQIQSAEAKANTILDNVLSEETKEEIIQLSLNLSGRELSTQEDVEMLVSQIRDRLLVQLKANTRIRIIPDNLS</sequence>
<comment type="caution">
    <text evidence="1">The sequence shown here is derived from an EMBL/GenBank/DDBJ whole genome shotgun (WGS) entry which is preliminary data.</text>
</comment>
<dbReference type="Proteomes" id="UP000729701">
    <property type="component" value="Unassembled WGS sequence"/>
</dbReference>
<gene>
    <name evidence="1" type="primary">brxC</name>
    <name evidence="1" type="ORF">KME60_23685</name>
</gene>
<dbReference type="NCBIfam" id="NF033441">
    <property type="entry name" value="BREX_BrxC"/>
    <property type="match status" value="1"/>
</dbReference>
<protein>
    <submittedName>
        <fullName evidence="1">BREX system P-loop protein BrxC</fullName>
    </submittedName>
</protein>
<reference evidence="1" key="1">
    <citation type="submission" date="2021-05" db="EMBL/GenBank/DDBJ databases">
        <authorList>
            <person name="Pietrasiak N."/>
            <person name="Ward R."/>
            <person name="Stajich J.E."/>
            <person name="Kurbessoian T."/>
        </authorList>
    </citation>
    <scope>NUCLEOTIDE SEQUENCE</scope>
    <source>
        <strain evidence="1">GSE-NOS-MK-12-04C</strain>
    </source>
</reference>
<dbReference type="AlphaFoldDB" id="A0A951UU28"/>
<dbReference type="EMBL" id="JAHHGZ010000029">
    <property type="protein sequence ID" value="MBW4670333.1"/>
    <property type="molecule type" value="Genomic_DNA"/>
</dbReference>
<dbReference type="InterPro" id="IPR047679">
    <property type="entry name" value="BREX_BrxC"/>
</dbReference>
<proteinExistence type="predicted"/>
<name>A0A951UU28_9CYAN</name>
<evidence type="ECO:0000313" key="2">
    <source>
        <dbReference type="Proteomes" id="UP000729701"/>
    </source>
</evidence>
<organism evidence="1 2">
    <name type="scientific">Cyanomargarita calcarea GSE-NOS-MK-12-04C</name>
    <dbReference type="NCBI Taxonomy" id="2839659"/>
    <lineage>
        <taxon>Bacteria</taxon>
        <taxon>Bacillati</taxon>
        <taxon>Cyanobacteriota</taxon>
        <taxon>Cyanophyceae</taxon>
        <taxon>Nostocales</taxon>
        <taxon>Cyanomargaritaceae</taxon>
        <taxon>Cyanomargarita</taxon>
    </lineage>
</organism>
<reference evidence="1" key="2">
    <citation type="journal article" date="2022" name="Microbiol. Resour. Announc.">
        <title>Metagenome Sequencing to Explore Phylogenomics of Terrestrial Cyanobacteria.</title>
        <authorList>
            <person name="Ward R.D."/>
            <person name="Stajich J.E."/>
            <person name="Johansen J.R."/>
            <person name="Huntemann M."/>
            <person name="Clum A."/>
            <person name="Foster B."/>
            <person name="Foster B."/>
            <person name="Roux S."/>
            <person name="Palaniappan K."/>
            <person name="Varghese N."/>
            <person name="Mukherjee S."/>
            <person name="Reddy T.B.K."/>
            <person name="Daum C."/>
            <person name="Copeland A."/>
            <person name="Chen I.A."/>
            <person name="Ivanova N.N."/>
            <person name="Kyrpides N.C."/>
            <person name="Shapiro N."/>
            <person name="Eloe-Fadrosh E.A."/>
            <person name="Pietrasiak N."/>
        </authorList>
    </citation>
    <scope>NUCLEOTIDE SEQUENCE</scope>
    <source>
        <strain evidence="1">GSE-NOS-MK-12-04C</strain>
    </source>
</reference>